<dbReference type="PANTHER" id="PTHR35811">
    <property type="entry name" value="SLR1870 PROTEIN"/>
    <property type="match status" value="1"/>
</dbReference>
<evidence type="ECO:0000313" key="3">
    <source>
        <dbReference type="Proteomes" id="UP001200741"/>
    </source>
</evidence>
<organism evidence="2 3">
    <name type="scientific">Pelomonas cellulosilytica</name>
    <dbReference type="NCBI Taxonomy" id="2906762"/>
    <lineage>
        <taxon>Bacteria</taxon>
        <taxon>Pseudomonadati</taxon>
        <taxon>Pseudomonadota</taxon>
        <taxon>Betaproteobacteria</taxon>
        <taxon>Burkholderiales</taxon>
        <taxon>Sphaerotilaceae</taxon>
        <taxon>Roseateles</taxon>
    </lineage>
</organism>
<reference evidence="2 3" key="1">
    <citation type="submission" date="2021-12" db="EMBL/GenBank/DDBJ databases">
        <title>Genome seq of P8.</title>
        <authorList>
            <person name="Seo T."/>
        </authorList>
    </citation>
    <scope>NUCLEOTIDE SEQUENCE [LARGE SCALE GENOMIC DNA]</scope>
    <source>
        <strain evidence="2 3">P8</strain>
    </source>
</reference>
<dbReference type="RefSeq" id="WP_233372283.1">
    <property type="nucleotide sequence ID" value="NZ_JAJTWU010000004.1"/>
</dbReference>
<gene>
    <name evidence="2" type="ORF">LXT13_12670</name>
</gene>
<protein>
    <submittedName>
        <fullName evidence="2">NYN domain-containing protein</fullName>
    </submittedName>
</protein>
<dbReference type="Gene3D" id="3.40.50.1010">
    <property type="entry name" value="5'-nuclease"/>
    <property type="match status" value="1"/>
</dbReference>
<accession>A0ABS8XX35</accession>
<dbReference type="Proteomes" id="UP001200741">
    <property type="component" value="Unassembled WGS sequence"/>
</dbReference>
<name>A0ABS8XX35_9BURK</name>
<comment type="caution">
    <text evidence="2">The sequence shown here is derived from an EMBL/GenBank/DDBJ whole genome shotgun (WGS) entry which is preliminary data.</text>
</comment>
<proteinExistence type="predicted"/>
<dbReference type="EMBL" id="JAJTWU010000004">
    <property type="protein sequence ID" value="MCE4555269.1"/>
    <property type="molecule type" value="Genomic_DNA"/>
</dbReference>
<dbReference type="InterPro" id="IPR021139">
    <property type="entry name" value="NYN"/>
</dbReference>
<dbReference type="Pfam" id="PF01936">
    <property type="entry name" value="NYN"/>
    <property type="match status" value="1"/>
</dbReference>
<keyword evidence="3" id="KW-1185">Reference proteome</keyword>
<evidence type="ECO:0000313" key="2">
    <source>
        <dbReference type="EMBL" id="MCE4555269.1"/>
    </source>
</evidence>
<evidence type="ECO:0000259" key="1">
    <source>
        <dbReference type="Pfam" id="PF01936"/>
    </source>
</evidence>
<dbReference type="PANTHER" id="PTHR35811:SF1">
    <property type="entry name" value="HTH OST-TYPE DOMAIN-CONTAINING PROTEIN"/>
    <property type="match status" value="1"/>
</dbReference>
<feature type="domain" description="NYN" evidence="1">
    <location>
        <begin position="3"/>
        <end position="160"/>
    </location>
</feature>
<sequence length="437" mass="48478">MKSALFVDFDNVFSQLRQLQPEAAERFARQPTEWLNWLIASLALPEPHEPGARRRLLVRRCYLNPNWYQNYRHAFLRAGFEIVDCPPVTQQGKTSTDIHMVLDIVELLQHETHYDEFIVFSADADFTPVLRKLRRYDRRTTVLAIGFPSAAYQASADLMIDERLFLREALGLGQPSAELEPVEAPAAEPSLPSAVVAAAAMVPVSAGVVPRPATPAELADIASRIWTTLEASPEPVSAGRLAAQLRLEHPAVVENWNGCGSFKGFFRSLGLSRVVWLSGSGGRLADATRHDLGEVMPEQEADSPWAGPDGSFALIREVCTLTGAPMLAPRHLRQVISTLAEELANAPFDLATTTQRVSDRCLDDLGLRVRRRDVTFIVRGMQLNGHVFGQGRDDTLTLTQRLLHQMLFLCEREQKLLTAGEAEQIAQWVGAADSLTR</sequence>